<reference evidence="2" key="1">
    <citation type="submission" date="2025-08" db="UniProtKB">
        <authorList>
            <consortium name="RefSeq"/>
        </authorList>
    </citation>
    <scope>IDENTIFICATION</scope>
</reference>
<feature type="non-terminal residue" evidence="2">
    <location>
        <position position="506"/>
    </location>
</feature>
<dbReference type="SMART" id="SM00150">
    <property type="entry name" value="SPEC"/>
    <property type="match status" value="2"/>
</dbReference>
<dbReference type="InterPro" id="IPR018159">
    <property type="entry name" value="Spectrin/alpha-actinin"/>
</dbReference>
<evidence type="ECO:0000256" key="1">
    <source>
        <dbReference type="SAM" id="MobiDB-lite"/>
    </source>
</evidence>
<dbReference type="Gene3D" id="1.20.58.60">
    <property type="match status" value="2"/>
</dbReference>
<name>A0AAJ7EDM5_PAPXU</name>
<dbReference type="SUPFAM" id="SSF46966">
    <property type="entry name" value="Spectrin repeat"/>
    <property type="match status" value="2"/>
</dbReference>
<feature type="compositionally biased region" description="Acidic residues" evidence="1">
    <location>
        <begin position="276"/>
        <end position="290"/>
    </location>
</feature>
<dbReference type="GeneID" id="106121837"/>
<organism evidence="2">
    <name type="scientific">Papilio xuthus</name>
    <name type="common">Asian swallowtail butterfly</name>
    <dbReference type="NCBI Taxonomy" id="66420"/>
    <lineage>
        <taxon>Eukaryota</taxon>
        <taxon>Metazoa</taxon>
        <taxon>Ecdysozoa</taxon>
        <taxon>Arthropoda</taxon>
        <taxon>Hexapoda</taxon>
        <taxon>Insecta</taxon>
        <taxon>Pterygota</taxon>
        <taxon>Neoptera</taxon>
        <taxon>Endopterygota</taxon>
        <taxon>Lepidoptera</taxon>
        <taxon>Glossata</taxon>
        <taxon>Ditrysia</taxon>
        <taxon>Papilionoidea</taxon>
        <taxon>Papilionidae</taxon>
        <taxon>Papilioninae</taxon>
        <taxon>Papilio</taxon>
    </lineage>
</organism>
<dbReference type="KEGG" id="pxu:106121837"/>
<gene>
    <name evidence="2" type="primary">LOC106121837</name>
</gene>
<proteinExistence type="predicted"/>
<evidence type="ECO:0000313" key="2">
    <source>
        <dbReference type="RefSeq" id="XP_013173119.1"/>
    </source>
</evidence>
<dbReference type="PANTHER" id="PTHR11915">
    <property type="entry name" value="SPECTRIN/FILAMIN RELATED CYTOSKELETAL PROTEIN"/>
    <property type="match status" value="1"/>
</dbReference>
<feature type="region of interest" description="Disordered" evidence="1">
    <location>
        <begin position="270"/>
        <end position="317"/>
    </location>
</feature>
<sequence length="506" mass="56960">MPAEAECAIRDSAELYRMKTRFQTLKEQCDERTERFRALNEEGNEILLVAERRAAALARRLTQLCALWSRVTHAVYERYKVLAEAWHESGELRAWLAQQAAWLDGLQRRLQRPQPAPDRPDRPDAEDISDQLYDLENYVQNHSDERLARIQDIGRQLERAHIMPDWIRAEVAAVTQRWHLLRDQAQERSRELEAAAREAAQCEVQLERLQHWAEGARGQLAAGGALRLRRELPDQRAALLQLERRAGPQRLHDQLQRLQEKLDEIEEELKAGGGEEQAEEEADAGEEAEAEAGAGEAEAEGGSARLPPAAPAPPDPDAVRVQLRRCLKSYRTLSEIKGEVEAIIKAGRKAVEERAVPEPHEFSGKIDGLKELYNRLGAQVTEAKSRLETALLTAREIQTDLQALGSWLDGLGAHPPAARQALELEMSRMQGLRDKLNANYAEFARCCDRAYLDTLAHQIDDVNARWERLREAGCGAEEVRRLVREAQAQLEAGCGGGGGEVERARL</sequence>
<dbReference type="GO" id="GO:0005737">
    <property type="term" value="C:cytoplasm"/>
    <property type="evidence" value="ECO:0007669"/>
    <property type="project" value="UniProtKB-ARBA"/>
</dbReference>
<accession>A0AAJ7EDM5</accession>
<protein>
    <submittedName>
        <fullName evidence="2">Dystrophin, isoforms A/C/F/G/H-like</fullName>
    </submittedName>
</protein>
<dbReference type="RefSeq" id="XP_013173119.1">
    <property type="nucleotide sequence ID" value="XM_013317665.1"/>
</dbReference>
<feature type="compositionally biased region" description="Low complexity" evidence="1">
    <location>
        <begin position="291"/>
        <end position="304"/>
    </location>
</feature>
<dbReference type="Proteomes" id="UP000694872">
    <property type="component" value="Unplaced"/>
</dbReference>
<dbReference type="AlphaFoldDB" id="A0AAJ7EDM5"/>